<evidence type="ECO:0000313" key="2">
    <source>
        <dbReference type="Proteomes" id="UP001549291"/>
    </source>
</evidence>
<proteinExistence type="predicted"/>
<reference evidence="1 2" key="1">
    <citation type="submission" date="2024-06" db="EMBL/GenBank/DDBJ databases">
        <title>Genomic Encyclopedia of Type Strains, Phase V (KMG-V): Genome sequencing to study the core and pangenomes of soil and plant-associated prokaryotes.</title>
        <authorList>
            <person name="Whitman W."/>
        </authorList>
    </citation>
    <scope>NUCLEOTIDE SEQUENCE [LARGE SCALE GENOMIC DNA]</scope>
    <source>
        <strain evidence="1 2">USDA 160</strain>
    </source>
</reference>
<protein>
    <submittedName>
        <fullName evidence="1">Uncharacterized protein</fullName>
    </submittedName>
</protein>
<gene>
    <name evidence="1" type="ORF">ABIF63_003823</name>
</gene>
<comment type="caution">
    <text evidence="1">The sequence shown here is derived from an EMBL/GenBank/DDBJ whole genome shotgun (WGS) entry which is preliminary data.</text>
</comment>
<keyword evidence="2" id="KW-1185">Reference proteome</keyword>
<organism evidence="1 2">
    <name type="scientific">Bradyrhizobium japonicum</name>
    <dbReference type="NCBI Taxonomy" id="375"/>
    <lineage>
        <taxon>Bacteria</taxon>
        <taxon>Pseudomonadati</taxon>
        <taxon>Pseudomonadota</taxon>
        <taxon>Alphaproteobacteria</taxon>
        <taxon>Hyphomicrobiales</taxon>
        <taxon>Nitrobacteraceae</taxon>
        <taxon>Bradyrhizobium</taxon>
    </lineage>
</organism>
<evidence type="ECO:0000313" key="1">
    <source>
        <dbReference type="EMBL" id="MET4719717.1"/>
    </source>
</evidence>
<name>A0ABV2RRZ8_BRAJP</name>
<sequence>MALAAGARHPPSDLRNLRCDKDAARNWPDNVERAACGNK</sequence>
<accession>A0ABV2RRZ8</accession>
<dbReference type="EMBL" id="JBEPTQ010000002">
    <property type="protein sequence ID" value="MET4719717.1"/>
    <property type="molecule type" value="Genomic_DNA"/>
</dbReference>
<dbReference type="Proteomes" id="UP001549291">
    <property type="component" value="Unassembled WGS sequence"/>
</dbReference>